<sequence length="131" mass="15176">MAAMLGIHWREFDRVHNSYYAEGNGIVLRGTQLDNFEIVFSINMTGKQSFTSNRTEGSKLAHVFPVAFEVLGMMCESLYISGSWFRTLPNPTMFTWPKYSFSIHRLLATFLDSVYDQMALLEGDWWHHISK</sequence>
<reference evidence="1" key="2">
    <citation type="submission" date="2023-06" db="EMBL/GenBank/DDBJ databases">
        <authorList>
            <consortium name="Lawrence Berkeley National Laboratory"/>
            <person name="Haridas S."/>
            <person name="Hensen N."/>
            <person name="Bonometti L."/>
            <person name="Westerberg I."/>
            <person name="Brannstrom I.O."/>
            <person name="Guillou S."/>
            <person name="Cros-Aarteil S."/>
            <person name="Calhoun S."/>
            <person name="Kuo A."/>
            <person name="Mondo S."/>
            <person name="Pangilinan J."/>
            <person name="Riley R."/>
            <person name="LaButti K."/>
            <person name="Andreopoulos B."/>
            <person name="Lipzen A."/>
            <person name="Chen C."/>
            <person name="Yanf M."/>
            <person name="Daum C."/>
            <person name="Ng V."/>
            <person name="Clum A."/>
            <person name="Steindorff A."/>
            <person name="Ohm R."/>
            <person name="Martin F."/>
            <person name="Silar P."/>
            <person name="Natvig D."/>
            <person name="Lalanne C."/>
            <person name="Gautier V."/>
            <person name="Ament-velasquez S.L."/>
            <person name="Kruys A."/>
            <person name="Hutchinson M.I."/>
            <person name="Powell A.J."/>
            <person name="Barry K."/>
            <person name="Miller A.N."/>
            <person name="Grigoriev I.V."/>
            <person name="Debuchy R."/>
            <person name="Gladieux P."/>
            <person name="Thoren M.H."/>
            <person name="Johannesson H."/>
        </authorList>
    </citation>
    <scope>NUCLEOTIDE SEQUENCE</scope>
    <source>
        <strain evidence="1">CBS 232.78</strain>
    </source>
</reference>
<reference evidence="1" key="1">
    <citation type="journal article" date="2023" name="Mol. Phylogenet. Evol.">
        <title>Genome-scale phylogeny and comparative genomics of the fungal order Sordariales.</title>
        <authorList>
            <person name="Hensen N."/>
            <person name="Bonometti L."/>
            <person name="Westerberg I."/>
            <person name="Brannstrom I.O."/>
            <person name="Guillou S."/>
            <person name="Cros-Aarteil S."/>
            <person name="Calhoun S."/>
            <person name="Haridas S."/>
            <person name="Kuo A."/>
            <person name="Mondo S."/>
            <person name="Pangilinan J."/>
            <person name="Riley R."/>
            <person name="LaButti K."/>
            <person name="Andreopoulos B."/>
            <person name="Lipzen A."/>
            <person name="Chen C."/>
            <person name="Yan M."/>
            <person name="Daum C."/>
            <person name="Ng V."/>
            <person name="Clum A."/>
            <person name="Steindorff A."/>
            <person name="Ohm R.A."/>
            <person name="Martin F."/>
            <person name="Silar P."/>
            <person name="Natvig D.O."/>
            <person name="Lalanne C."/>
            <person name="Gautier V."/>
            <person name="Ament-Velasquez S.L."/>
            <person name="Kruys A."/>
            <person name="Hutchinson M.I."/>
            <person name="Powell A.J."/>
            <person name="Barry K."/>
            <person name="Miller A.N."/>
            <person name="Grigoriev I.V."/>
            <person name="Debuchy R."/>
            <person name="Gladieux P."/>
            <person name="Hiltunen Thoren M."/>
            <person name="Johannesson H."/>
        </authorList>
    </citation>
    <scope>NUCLEOTIDE SEQUENCE</scope>
    <source>
        <strain evidence="1">CBS 232.78</strain>
    </source>
</reference>
<gene>
    <name evidence="1" type="ORF">B0H63DRAFT_455091</name>
</gene>
<organism evidence="1 2">
    <name type="scientific">Podospora didyma</name>
    <dbReference type="NCBI Taxonomy" id="330526"/>
    <lineage>
        <taxon>Eukaryota</taxon>
        <taxon>Fungi</taxon>
        <taxon>Dikarya</taxon>
        <taxon>Ascomycota</taxon>
        <taxon>Pezizomycotina</taxon>
        <taxon>Sordariomycetes</taxon>
        <taxon>Sordariomycetidae</taxon>
        <taxon>Sordariales</taxon>
        <taxon>Podosporaceae</taxon>
        <taxon>Podospora</taxon>
    </lineage>
</organism>
<evidence type="ECO:0000313" key="2">
    <source>
        <dbReference type="Proteomes" id="UP001285441"/>
    </source>
</evidence>
<accession>A0AAE0N2B4</accession>
<protein>
    <submittedName>
        <fullName evidence="1">Uncharacterized protein</fullName>
    </submittedName>
</protein>
<evidence type="ECO:0000313" key="1">
    <source>
        <dbReference type="EMBL" id="KAK3368306.1"/>
    </source>
</evidence>
<dbReference type="Proteomes" id="UP001285441">
    <property type="component" value="Unassembled WGS sequence"/>
</dbReference>
<proteinExistence type="predicted"/>
<keyword evidence="2" id="KW-1185">Reference proteome</keyword>
<comment type="caution">
    <text evidence="1">The sequence shown here is derived from an EMBL/GenBank/DDBJ whole genome shotgun (WGS) entry which is preliminary data.</text>
</comment>
<dbReference type="EMBL" id="JAULSW010000010">
    <property type="protein sequence ID" value="KAK3368306.1"/>
    <property type="molecule type" value="Genomic_DNA"/>
</dbReference>
<dbReference type="AlphaFoldDB" id="A0AAE0N2B4"/>
<name>A0AAE0N2B4_9PEZI</name>